<keyword evidence="5" id="KW-0418">Kinase</keyword>
<evidence type="ECO:0000256" key="2">
    <source>
        <dbReference type="ARBA" id="ARBA00012513"/>
    </source>
</evidence>
<dbReference type="InterPro" id="IPR056802">
    <property type="entry name" value="ATR-like_M-HEAT"/>
</dbReference>
<evidence type="ECO:0000256" key="5">
    <source>
        <dbReference type="ARBA" id="ARBA00022777"/>
    </source>
</evidence>
<evidence type="ECO:0000256" key="6">
    <source>
        <dbReference type="ARBA" id="ARBA00023242"/>
    </source>
</evidence>
<dbReference type="Pfam" id="PF25030">
    <property type="entry name" value="M-HEAT_ATR"/>
    <property type="match status" value="1"/>
</dbReference>
<evidence type="ECO:0000256" key="1">
    <source>
        <dbReference type="ARBA" id="ARBA00004123"/>
    </source>
</evidence>
<dbReference type="GO" id="GO:0004674">
    <property type="term" value="F:protein serine/threonine kinase activity"/>
    <property type="evidence" value="ECO:0007669"/>
    <property type="project" value="UniProtKB-KW"/>
</dbReference>
<keyword evidence="6" id="KW-0539">Nucleus</keyword>
<dbReference type="Ensembl" id="ENSSPUT00000014813.1">
    <property type="protein sequence ID" value="ENSSPUP00000013887.1"/>
    <property type="gene ID" value="ENSSPUG00000010707.1"/>
</dbReference>
<evidence type="ECO:0000256" key="3">
    <source>
        <dbReference type="ARBA" id="ARBA00022527"/>
    </source>
</evidence>
<name>A0A8D0L7T3_SPHPU</name>
<keyword evidence="9" id="KW-1185">Reference proteome</keyword>
<dbReference type="PANTHER" id="PTHR11139:SF69">
    <property type="entry name" value="SERINE_THREONINE-PROTEIN KINASE ATR"/>
    <property type="match status" value="1"/>
</dbReference>
<dbReference type="GO" id="GO:0005694">
    <property type="term" value="C:chromosome"/>
    <property type="evidence" value="ECO:0007669"/>
    <property type="project" value="TreeGrafter"/>
</dbReference>
<feature type="domain" description="Serine/threonine-protein kinase ATR-like M-HEAT region" evidence="7">
    <location>
        <begin position="80"/>
        <end position="298"/>
    </location>
</feature>
<reference evidence="8" key="1">
    <citation type="submission" date="2025-08" db="UniProtKB">
        <authorList>
            <consortium name="Ensembl"/>
        </authorList>
    </citation>
    <scope>IDENTIFICATION</scope>
</reference>
<dbReference type="GO" id="GO:0005634">
    <property type="term" value="C:nucleus"/>
    <property type="evidence" value="ECO:0007669"/>
    <property type="project" value="UniProtKB-SubCell"/>
</dbReference>
<organism evidence="8 9">
    <name type="scientific">Sphenodon punctatus</name>
    <name type="common">Tuatara</name>
    <name type="synonym">Hatteria punctata</name>
    <dbReference type="NCBI Taxonomy" id="8508"/>
    <lineage>
        <taxon>Eukaryota</taxon>
        <taxon>Metazoa</taxon>
        <taxon>Chordata</taxon>
        <taxon>Craniata</taxon>
        <taxon>Vertebrata</taxon>
        <taxon>Euteleostomi</taxon>
        <taxon>Lepidosauria</taxon>
        <taxon>Sphenodontia</taxon>
        <taxon>Sphenodontidae</taxon>
        <taxon>Sphenodon</taxon>
    </lineage>
</organism>
<comment type="subcellular location">
    <subcellularLocation>
        <location evidence="1">Nucleus</location>
    </subcellularLocation>
</comment>
<protein>
    <recommendedName>
        <fullName evidence="2">non-specific serine/threonine protein kinase</fullName>
        <ecNumber evidence="2">2.7.11.1</ecNumber>
    </recommendedName>
</protein>
<accession>A0A8D0L7T3</accession>
<dbReference type="GO" id="GO:0000723">
    <property type="term" value="P:telomere maintenance"/>
    <property type="evidence" value="ECO:0007669"/>
    <property type="project" value="TreeGrafter"/>
</dbReference>
<keyword evidence="3" id="KW-0723">Serine/threonine-protein kinase</keyword>
<dbReference type="AlphaFoldDB" id="A0A8D0L7T3"/>
<evidence type="ECO:0000259" key="7">
    <source>
        <dbReference type="Pfam" id="PF25030"/>
    </source>
</evidence>
<sequence length="309" mass="35557">MELTRAFLAYADNVRAQDSAAYAIQELLSIYDCRKTNIDCPGSRLWERFPEHVQEILEPHLNTRYKSYQKAVNWFKVKKPIYLSKLGTNFAEWSATWAGYLITKVRHDLARKVFNCCSIMMKNDFKVTIYLLPHILVHVLLGCNKEDQQEVYSEIMAVLKNDDPCTRRLGDSASDMSQLGTQTVFSMIDHLTQWARHKFQMLNAAEKTTNKPGKEKGDLKGTSEDCEEYKSVTRFLELIPQDTLAVASFRSKAYTRAVMHFESFITEKKQNIQEHLGFLQKLYAAMHEPDGVEGVSAIRKAEPSLKEQI</sequence>
<dbReference type="InterPro" id="IPR050517">
    <property type="entry name" value="DDR_Repair_Kinase"/>
</dbReference>
<dbReference type="EC" id="2.7.11.1" evidence="2"/>
<reference evidence="8" key="2">
    <citation type="submission" date="2025-09" db="UniProtKB">
        <authorList>
            <consortium name="Ensembl"/>
        </authorList>
    </citation>
    <scope>IDENTIFICATION</scope>
</reference>
<dbReference type="GO" id="GO:0000077">
    <property type="term" value="P:DNA damage checkpoint signaling"/>
    <property type="evidence" value="ECO:0007669"/>
    <property type="project" value="TreeGrafter"/>
</dbReference>
<evidence type="ECO:0000256" key="4">
    <source>
        <dbReference type="ARBA" id="ARBA00022763"/>
    </source>
</evidence>
<evidence type="ECO:0000313" key="8">
    <source>
        <dbReference type="Ensembl" id="ENSSPUP00000013887.1"/>
    </source>
</evidence>
<keyword evidence="4" id="KW-0227">DNA damage</keyword>
<dbReference type="Proteomes" id="UP000694392">
    <property type="component" value="Unplaced"/>
</dbReference>
<evidence type="ECO:0000313" key="9">
    <source>
        <dbReference type="Proteomes" id="UP000694392"/>
    </source>
</evidence>
<keyword evidence="5" id="KW-0808">Transferase</keyword>
<dbReference type="OMA" id="EDCEEYK"/>
<dbReference type="PANTHER" id="PTHR11139">
    <property type="entry name" value="ATAXIA TELANGIECTASIA MUTATED ATM -RELATED"/>
    <property type="match status" value="1"/>
</dbReference>
<dbReference type="GO" id="GO:0006281">
    <property type="term" value="P:DNA repair"/>
    <property type="evidence" value="ECO:0007669"/>
    <property type="project" value="TreeGrafter"/>
</dbReference>
<proteinExistence type="predicted"/>
<dbReference type="GeneTree" id="ENSGT00940000155714"/>